<comment type="caution">
    <text evidence="2">The sequence shown here is derived from an EMBL/GenBank/DDBJ whole genome shotgun (WGS) entry which is preliminary data.</text>
</comment>
<reference evidence="2 3" key="1">
    <citation type="submission" date="2024-04" db="EMBL/GenBank/DDBJ databases">
        <title>Novel genus in family Flammeovirgaceae.</title>
        <authorList>
            <person name="Nguyen T.H."/>
            <person name="Vuong T.Q."/>
            <person name="Le H."/>
            <person name="Kim S.-G."/>
        </authorList>
    </citation>
    <scope>NUCLEOTIDE SEQUENCE [LARGE SCALE GENOMIC DNA]</scope>
    <source>
        <strain evidence="2 3">JCM 23209</strain>
    </source>
</reference>
<feature type="transmembrane region" description="Helical" evidence="1">
    <location>
        <begin position="42"/>
        <end position="58"/>
    </location>
</feature>
<keyword evidence="1" id="KW-0812">Transmembrane</keyword>
<accession>A0AAW9S6N8</accession>
<keyword evidence="1" id="KW-0472">Membrane</keyword>
<sequence>MKTISVKNKEVTGDKLLACSDECMPGGKPACEKENQVIGLDYLYTCFYLLIYGIAVIYPNGRRGNFLLECWEVNK</sequence>
<evidence type="ECO:0000256" key="1">
    <source>
        <dbReference type="SAM" id="Phobius"/>
    </source>
</evidence>
<keyword evidence="1" id="KW-1133">Transmembrane helix</keyword>
<gene>
    <name evidence="2" type="ORF">AAG747_09185</name>
</gene>
<evidence type="ECO:0000313" key="3">
    <source>
        <dbReference type="Proteomes" id="UP001403385"/>
    </source>
</evidence>
<dbReference type="AlphaFoldDB" id="A0AAW9S6N8"/>
<evidence type="ECO:0000313" key="2">
    <source>
        <dbReference type="EMBL" id="MEN7548083.1"/>
    </source>
</evidence>
<dbReference type="Proteomes" id="UP001403385">
    <property type="component" value="Unassembled WGS sequence"/>
</dbReference>
<dbReference type="EMBL" id="JBDKWZ010000004">
    <property type="protein sequence ID" value="MEN7548083.1"/>
    <property type="molecule type" value="Genomic_DNA"/>
</dbReference>
<protein>
    <submittedName>
        <fullName evidence="2">Uncharacterized protein</fullName>
    </submittedName>
</protein>
<proteinExistence type="predicted"/>
<name>A0AAW9S6N8_9BACT</name>
<organism evidence="2 3">
    <name type="scientific">Rapidithrix thailandica</name>
    <dbReference type="NCBI Taxonomy" id="413964"/>
    <lineage>
        <taxon>Bacteria</taxon>
        <taxon>Pseudomonadati</taxon>
        <taxon>Bacteroidota</taxon>
        <taxon>Cytophagia</taxon>
        <taxon>Cytophagales</taxon>
        <taxon>Flammeovirgaceae</taxon>
        <taxon>Rapidithrix</taxon>
    </lineage>
</organism>
<keyword evidence="3" id="KW-1185">Reference proteome</keyword>